<dbReference type="PROSITE" id="PS50893">
    <property type="entry name" value="ABC_TRANSPORTER_2"/>
    <property type="match status" value="1"/>
</dbReference>
<comment type="similarity">
    <text evidence="2">Belongs to the ABC transporter superfamily.</text>
</comment>
<keyword evidence="6" id="KW-0067">ATP-binding</keyword>
<gene>
    <name evidence="12" type="ORF">SAMN05720606_101319</name>
</gene>
<evidence type="ECO:0000259" key="11">
    <source>
        <dbReference type="PROSITE" id="PS50929"/>
    </source>
</evidence>
<dbReference type="PANTHER" id="PTHR43553:SF11">
    <property type="entry name" value="ABC TRANSPORTER ATP-BINDING_PERMEASE PROTEIN YOJI"/>
    <property type="match status" value="1"/>
</dbReference>
<feature type="transmembrane region" description="Helical" evidence="9">
    <location>
        <begin position="397"/>
        <end position="415"/>
    </location>
</feature>
<dbReference type="Gene3D" id="1.20.1560.10">
    <property type="entry name" value="ABC transporter type 1, transmembrane domain"/>
    <property type="match status" value="1"/>
</dbReference>
<dbReference type="InterPro" id="IPR003439">
    <property type="entry name" value="ABC_transporter-like_ATP-bd"/>
</dbReference>
<evidence type="ECO:0000256" key="5">
    <source>
        <dbReference type="ARBA" id="ARBA00022741"/>
    </source>
</evidence>
<proteinExistence type="inferred from homology"/>
<dbReference type="InterPro" id="IPR027417">
    <property type="entry name" value="P-loop_NTPase"/>
</dbReference>
<evidence type="ECO:0000256" key="4">
    <source>
        <dbReference type="ARBA" id="ARBA00022692"/>
    </source>
</evidence>
<name>A0A1G5BCT7_9BACL</name>
<feature type="transmembrane region" description="Helical" evidence="9">
    <location>
        <begin position="252"/>
        <end position="270"/>
    </location>
</feature>
<feature type="domain" description="ABC transmembrane type-1" evidence="11">
    <location>
        <begin position="111"/>
        <end position="419"/>
    </location>
</feature>
<feature type="transmembrane region" description="Helical" evidence="9">
    <location>
        <begin position="276"/>
        <end position="295"/>
    </location>
</feature>
<dbReference type="AlphaFoldDB" id="A0A1G5BCT7"/>
<evidence type="ECO:0000256" key="7">
    <source>
        <dbReference type="ARBA" id="ARBA00022989"/>
    </source>
</evidence>
<dbReference type="Proteomes" id="UP000198538">
    <property type="component" value="Unassembled WGS sequence"/>
</dbReference>
<evidence type="ECO:0000313" key="12">
    <source>
        <dbReference type="EMBL" id="SCX87939.1"/>
    </source>
</evidence>
<dbReference type="GO" id="GO:0016887">
    <property type="term" value="F:ATP hydrolysis activity"/>
    <property type="evidence" value="ECO:0007669"/>
    <property type="project" value="InterPro"/>
</dbReference>
<protein>
    <submittedName>
        <fullName evidence="12">Cyclic peptide transporter</fullName>
    </submittedName>
</protein>
<dbReference type="GO" id="GO:0005524">
    <property type="term" value="F:ATP binding"/>
    <property type="evidence" value="ECO:0007669"/>
    <property type="project" value="UniProtKB-KW"/>
</dbReference>
<evidence type="ECO:0000256" key="9">
    <source>
        <dbReference type="SAM" id="Phobius"/>
    </source>
</evidence>
<organism evidence="12 13">
    <name type="scientific">Paenibacillus polysaccharolyticus</name>
    <dbReference type="NCBI Taxonomy" id="582692"/>
    <lineage>
        <taxon>Bacteria</taxon>
        <taxon>Bacillati</taxon>
        <taxon>Bacillota</taxon>
        <taxon>Bacilli</taxon>
        <taxon>Bacillales</taxon>
        <taxon>Paenibacillaceae</taxon>
        <taxon>Paenibacillus</taxon>
    </lineage>
</organism>
<dbReference type="InterPro" id="IPR005898">
    <property type="entry name" value="Cyc_pep_transpt_SyrD/YojI"/>
</dbReference>
<keyword evidence="8 9" id="KW-0472">Membrane</keyword>
<feature type="transmembrane region" description="Helical" evidence="9">
    <location>
        <begin position="143"/>
        <end position="162"/>
    </location>
</feature>
<dbReference type="NCBIfam" id="TIGR01194">
    <property type="entry name" value="cyc_pep_trnsptr"/>
    <property type="match status" value="1"/>
</dbReference>
<keyword evidence="5" id="KW-0547">Nucleotide-binding</keyword>
<dbReference type="GO" id="GO:0140359">
    <property type="term" value="F:ABC-type transporter activity"/>
    <property type="evidence" value="ECO:0007669"/>
    <property type="project" value="InterPro"/>
</dbReference>
<evidence type="ECO:0000313" key="13">
    <source>
        <dbReference type="Proteomes" id="UP000198538"/>
    </source>
</evidence>
<evidence type="ECO:0000256" key="8">
    <source>
        <dbReference type="ARBA" id="ARBA00023136"/>
    </source>
</evidence>
<reference evidence="13" key="1">
    <citation type="submission" date="2016-10" db="EMBL/GenBank/DDBJ databases">
        <authorList>
            <person name="Varghese N."/>
            <person name="Submissions S."/>
        </authorList>
    </citation>
    <scope>NUCLEOTIDE SEQUENCE [LARGE SCALE GENOMIC DNA]</scope>
    <source>
        <strain evidence="13">BL9</strain>
    </source>
</reference>
<dbReference type="InterPro" id="IPR011527">
    <property type="entry name" value="ABC1_TM_dom"/>
</dbReference>
<dbReference type="RefSeq" id="WP_090915257.1">
    <property type="nucleotide sequence ID" value="NZ_FMVM01000001.1"/>
</dbReference>
<dbReference type="GO" id="GO:0043190">
    <property type="term" value="C:ATP-binding cassette (ABC) transporter complex"/>
    <property type="evidence" value="ECO:0007669"/>
    <property type="project" value="TreeGrafter"/>
</dbReference>
<dbReference type="InterPro" id="IPR036640">
    <property type="entry name" value="ABC1_TM_sf"/>
</dbReference>
<dbReference type="EMBL" id="FMVM01000001">
    <property type="protein sequence ID" value="SCX87939.1"/>
    <property type="molecule type" value="Genomic_DNA"/>
</dbReference>
<evidence type="ECO:0000256" key="1">
    <source>
        <dbReference type="ARBA" id="ARBA00004651"/>
    </source>
</evidence>
<dbReference type="GO" id="GO:1904680">
    <property type="term" value="F:peptide transmembrane transporter activity"/>
    <property type="evidence" value="ECO:0007669"/>
    <property type="project" value="InterPro"/>
</dbReference>
<dbReference type="SUPFAM" id="SSF90123">
    <property type="entry name" value="ABC transporter transmembrane region"/>
    <property type="match status" value="1"/>
</dbReference>
<dbReference type="SMART" id="SM00382">
    <property type="entry name" value="AAA"/>
    <property type="match status" value="1"/>
</dbReference>
<dbReference type="SUPFAM" id="SSF52540">
    <property type="entry name" value="P-loop containing nucleoside triphosphate hydrolases"/>
    <property type="match status" value="1"/>
</dbReference>
<feature type="transmembrane region" description="Helical" evidence="9">
    <location>
        <begin position="73"/>
        <end position="95"/>
    </location>
</feature>
<comment type="subcellular location">
    <subcellularLocation>
        <location evidence="1">Cell membrane</location>
        <topology evidence="1">Multi-pass membrane protein</topology>
    </subcellularLocation>
</comment>
<keyword evidence="4 9" id="KW-0812">Transmembrane</keyword>
<evidence type="ECO:0000256" key="6">
    <source>
        <dbReference type="ARBA" id="ARBA00022840"/>
    </source>
</evidence>
<dbReference type="PROSITE" id="PS50929">
    <property type="entry name" value="ABC_TM1F"/>
    <property type="match status" value="1"/>
</dbReference>
<feature type="transmembrane region" description="Helical" evidence="9">
    <location>
        <begin position="32"/>
        <end position="52"/>
    </location>
</feature>
<dbReference type="Gene3D" id="3.40.50.300">
    <property type="entry name" value="P-loop containing nucleotide triphosphate hydrolases"/>
    <property type="match status" value="1"/>
</dbReference>
<feature type="transmembrane region" description="Helical" evidence="9">
    <location>
        <begin position="364"/>
        <end position="385"/>
    </location>
</feature>
<keyword evidence="7 9" id="KW-1133">Transmembrane helix</keyword>
<evidence type="ECO:0000256" key="2">
    <source>
        <dbReference type="ARBA" id="ARBA00005417"/>
    </source>
</evidence>
<dbReference type="GO" id="GO:0015833">
    <property type="term" value="P:peptide transport"/>
    <property type="evidence" value="ECO:0007669"/>
    <property type="project" value="InterPro"/>
</dbReference>
<accession>A0A1G5BCT7</accession>
<keyword evidence="3" id="KW-0813">Transport</keyword>
<dbReference type="PANTHER" id="PTHR43553">
    <property type="entry name" value="HEAVY METAL TRANSPORTER"/>
    <property type="match status" value="1"/>
</dbReference>
<feature type="domain" description="ABC transporter" evidence="10">
    <location>
        <begin position="460"/>
        <end position="676"/>
    </location>
</feature>
<dbReference type="InterPro" id="IPR003593">
    <property type="entry name" value="AAA+_ATPase"/>
</dbReference>
<dbReference type="InterPro" id="IPR050095">
    <property type="entry name" value="ECF_ABC_transporter_ATP-bd"/>
</dbReference>
<dbReference type="Pfam" id="PF00005">
    <property type="entry name" value="ABC_tran"/>
    <property type="match status" value="1"/>
</dbReference>
<sequence>MMNPRSLLLENFLINNKGVFYGLGIEMSFFKMFFFFLSCLIILILFYTGKILKETKQKKRAFKKTKKETIKEVLLISAVVGYFGICIFSSTNYLFGISKWELINATYGNWIFLSFIALISTLFVYLLFIHALFSSEKEGEKNYAAIISLSIINGLMNTMIILTINETFNTELKYSSYLLMFFIFFVIFFVFTQKVLQEKLIKNASLLINEKRKLIVDGITDSSYEKVEKIGSSKIYTVLNSDTEAISKSPELVVTGFSSLLTIIFCMGYLGYQNFYGFVGSLSIIVLNLSFSIFVNKKASKYWTKNREMKDRYFSYTTHMLHGFRELILNKHKKSEYVAEMKNCANETTNYNVKASIKILNYNLYNITMYNIIFAVVVFIFPILLTGINVANLRETLFIVFYMLGPFQILINSISQLESLKVNMKQINDLILLLQKSEDSKSDIDIQENKPRRSPSKIELDLENIEYSYFVSDKNNNKTEFKLGPINMSIRSGEILMIIGGNGSGKSTLSKIMTGLYNPQGGVVKLNGEKASMEELNECFSAIFSDLHLFNKLYGIDINTNKGTINDLLKLMKMESKVFIDSNGNINSNELSTGQKKRLAYIISCLENKPLILLDEWAAEQDPEFKAFFYEELLSILKSQGKGIIVVTHDDQYFSVADRVIKLESGQIKHNHYMMV</sequence>
<dbReference type="STRING" id="582692.SAMN05720606_101319"/>
<feature type="transmembrane region" description="Helical" evidence="9">
    <location>
        <begin position="107"/>
        <end position="131"/>
    </location>
</feature>
<evidence type="ECO:0000259" key="10">
    <source>
        <dbReference type="PROSITE" id="PS50893"/>
    </source>
</evidence>
<feature type="transmembrane region" description="Helical" evidence="9">
    <location>
        <begin position="174"/>
        <end position="192"/>
    </location>
</feature>
<evidence type="ECO:0000256" key="3">
    <source>
        <dbReference type="ARBA" id="ARBA00022448"/>
    </source>
</evidence>
<keyword evidence="13" id="KW-1185">Reference proteome</keyword>